<keyword evidence="2" id="KW-1185">Reference proteome</keyword>
<evidence type="ECO:0000313" key="2">
    <source>
        <dbReference type="Proteomes" id="UP000095472"/>
    </source>
</evidence>
<organism evidence="1 2">
    <name type="scientific">Desertifilum tharense IPPAS B-1220</name>
    <dbReference type="NCBI Taxonomy" id="1781255"/>
    <lineage>
        <taxon>Bacteria</taxon>
        <taxon>Bacillati</taxon>
        <taxon>Cyanobacteriota</taxon>
        <taxon>Cyanophyceae</taxon>
        <taxon>Desertifilales</taxon>
        <taxon>Desertifilaceae</taxon>
        <taxon>Desertifilum</taxon>
    </lineage>
</organism>
<protein>
    <submittedName>
        <fullName evidence="1">Uncharacterized protein</fullName>
    </submittedName>
</protein>
<sequence>MGVGGRRELGVREIKGKAAIALDTLRTQHFLSYSALSTLHSALRNPPSPHLPILFPTRNSELGTRNSLSTQHFTLSTLNSGEKPLNQLIEGIEEQ</sequence>
<accession>A0ACD5GR57</accession>
<reference evidence="1 2" key="1">
    <citation type="journal article" date="2016" name="Genome Announc.">
        <title>Draft Genome Sequence of the Thermotolerant Cyanobacterium Desertifilum sp. IPPAS B-1220.</title>
        <authorList>
            <person name="Mironov K.S."/>
            <person name="Sinetova M.A."/>
            <person name="Bolatkhan K."/>
            <person name="Zayadan B.K."/>
            <person name="Ustinova V.V."/>
            <person name="Kupriyanova E.V."/>
            <person name="Skrypnik A.N."/>
            <person name="Gogoleva N.E."/>
            <person name="Gogolev Y.V."/>
            <person name="Los D.A."/>
        </authorList>
    </citation>
    <scope>NUCLEOTIDE SEQUENCE [LARGE SCALE GENOMIC DNA]</scope>
    <source>
        <strain evidence="1 2">IPPAS B-1220</strain>
    </source>
</reference>
<name>A0ACD5GR57_9CYAN</name>
<evidence type="ECO:0000313" key="1">
    <source>
        <dbReference type="EMBL" id="XPM63243.1"/>
    </source>
</evidence>
<dbReference type="EMBL" id="CP182909">
    <property type="protein sequence ID" value="XPM63243.1"/>
    <property type="molecule type" value="Genomic_DNA"/>
</dbReference>
<proteinExistence type="predicted"/>
<dbReference type="Proteomes" id="UP000095472">
    <property type="component" value="Chromosome"/>
</dbReference>
<gene>
    <name evidence="1" type="ORF">BH720_028320</name>
</gene>